<dbReference type="Proteomes" id="UP000520770">
    <property type="component" value="Unassembled WGS sequence"/>
</dbReference>
<sequence length="79" mass="9051">MQHEIDPIAERSVCRQVVRHLDAAEGHHLQEAVRLTEWLALKAPDEERYRAAHIAVLNVMAALRTVREEVERCELSAGR</sequence>
<dbReference type="RefSeq" id="WP_183824675.1">
    <property type="nucleotide sequence ID" value="NZ_JACIGW010000003.1"/>
</dbReference>
<dbReference type="AlphaFoldDB" id="A0A7W6V0K1"/>
<name>A0A7W6V0K1_9HYPH</name>
<gene>
    <name evidence="2" type="ORF">GGE31_002856</name>
    <name evidence="1" type="ORF">GGE33_003197</name>
    <name evidence="3" type="ORF">GGE35_002796</name>
</gene>
<dbReference type="EMBL" id="JACIHM010000003">
    <property type="protein sequence ID" value="MBB4446974.1"/>
    <property type="molecule type" value="Genomic_DNA"/>
</dbReference>
<dbReference type="Proteomes" id="UP000524535">
    <property type="component" value="Unassembled WGS sequence"/>
</dbReference>
<dbReference type="EMBL" id="JACIGY010000003">
    <property type="protein sequence ID" value="MBB4412343.1"/>
    <property type="molecule type" value="Genomic_DNA"/>
</dbReference>
<dbReference type="EMBL" id="JACIGW010000003">
    <property type="protein sequence ID" value="MBB4349435.1"/>
    <property type="molecule type" value="Genomic_DNA"/>
</dbReference>
<keyword evidence="5" id="KW-1185">Reference proteome</keyword>
<proteinExistence type="predicted"/>
<evidence type="ECO:0000313" key="5">
    <source>
        <dbReference type="Proteomes" id="UP000524535"/>
    </source>
</evidence>
<dbReference type="Proteomes" id="UP000576087">
    <property type="component" value="Unassembled WGS sequence"/>
</dbReference>
<evidence type="ECO:0000313" key="6">
    <source>
        <dbReference type="Proteomes" id="UP000576087"/>
    </source>
</evidence>
<evidence type="ECO:0000313" key="4">
    <source>
        <dbReference type="Proteomes" id="UP000520770"/>
    </source>
</evidence>
<comment type="caution">
    <text evidence="3">The sequence shown here is derived from an EMBL/GenBank/DDBJ whole genome shotgun (WGS) entry which is preliminary data.</text>
</comment>
<evidence type="ECO:0000313" key="2">
    <source>
        <dbReference type="EMBL" id="MBB4412343.1"/>
    </source>
</evidence>
<evidence type="ECO:0000313" key="3">
    <source>
        <dbReference type="EMBL" id="MBB4446974.1"/>
    </source>
</evidence>
<protein>
    <submittedName>
        <fullName evidence="3">Uncharacterized protein</fullName>
    </submittedName>
</protein>
<accession>A0A7W6V0K1</accession>
<reference evidence="4 5" key="1">
    <citation type="submission" date="2020-08" db="EMBL/GenBank/DDBJ databases">
        <title>Genomic Encyclopedia of Type Strains, Phase IV (KMG-V): Genome sequencing to study the core and pangenomes of soil and plant-associated prokaryotes.</title>
        <authorList>
            <person name="Whitman W."/>
        </authorList>
    </citation>
    <scope>NUCLEOTIDE SEQUENCE [LARGE SCALE GENOMIC DNA]</scope>
    <source>
        <strain evidence="2 5">SEMIA 444</strain>
        <strain evidence="1 4">SEMIA 448</strain>
        <strain evidence="3 6">SEMIA 452</strain>
    </source>
</reference>
<organism evidence="3 6">
    <name type="scientific">Aliirhizobium cellulosilyticum</name>
    <dbReference type="NCBI Taxonomy" id="393664"/>
    <lineage>
        <taxon>Bacteria</taxon>
        <taxon>Pseudomonadati</taxon>
        <taxon>Pseudomonadota</taxon>
        <taxon>Alphaproteobacteria</taxon>
        <taxon>Hyphomicrobiales</taxon>
        <taxon>Rhizobiaceae</taxon>
        <taxon>Aliirhizobium</taxon>
    </lineage>
</organism>
<evidence type="ECO:0000313" key="1">
    <source>
        <dbReference type="EMBL" id="MBB4349435.1"/>
    </source>
</evidence>